<evidence type="ECO:0000313" key="3">
    <source>
        <dbReference type="Proteomes" id="UP001055167"/>
    </source>
</evidence>
<evidence type="ECO:0000313" key="2">
    <source>
        <dbReference type="EMBL" id="GJD53512.1"/>
    </source>
</evidence>
<dbReference type="SUPFAM" id="SSF53448">
    <property type="entry name" value="Nucleotide-diphospho-sugar transferases"/>
    <property type="match status" value="1"/>
</dbReference>
<dbReference type="GO" id="GO:0016779">
    <property type="term" value="F:nucleotidyltransferase activity"/>
    <property type="evidence" value="ECO:0007669"/>
    <property type="project" value="UniProtKB-KW"/>
</dbReference>
<dbReference type="EMBL" id="BPQH01000031">
    <property type="protein sequence ID" value="GJD53512.1"/>
    <property type="molecule type" value="Genomic_DNA"/>
</dbReference>
<dbReference type="Pfam" id="PF00483">
    <property type="entry name" value="NTP_transferase"/>
    <property type="match status" value="1"/>
</dbReference>
<name>A0ABQ4R9Y3_9HYPH</name>
<dbReference type="InterPro" id="IPR029044">
    <property type="entry name" value="Nucleotide-diphossugar_trans"/>
</dbReference>
<accession>A0ABQ4R9Y3</accession>
<dbReference type="Proteomes" id="UP001055167">
    <property type="component" value="Unassembled WGS sequence"/>
</dbReference>
<dbReference type="Gene3D" id="3.90.550.10">
    <property type="entry name" value="Spore Coat Polysaccharide Biosynthesis Protein SpsA, Chain A"/>
    <property type="match status" value="1"/>
</dbReference>
<gene>
    <name evidence="2" type="primary">cugP</name>
    <name evidence="2" type="ORF">OPKNFCMD_6288</name>
</gene>
<sequence>MNFAWLATILTMESEMSHRLDDCADLRGEMDDLLCAHDGEAVAASGLVHTAPGTRITQAVIMAGGKGTRLHPYSALFPKPLMPLNDMPVLELLLRQMKNAGITDVILAVNHLSHLLEAFFGNGERLGLNIRYRLESKPLGTAGALGDMLDDLDDDFFVTNGDLLTTLSLDRMMQAHYRSAGDISIGVYKREVKIDFGLIEIDQRSRLMAYREKPTSSHFVSMGVYALRREAVRMHLTSGEYLDMPGLIMSVKQSGGDVTCYHEDCVWLDIGRPDDFALAQQMFVSERNQFLAS</sequence>
<reference evidence="2" key="1">
    <citation type="journal article" date="2021" name="Front. Microbiol.">
        <title>Comprehensive Comparative Genomics and Phenotyping of Methylobacterium Species.</title>
        <authorList>
            <person name="Alessa O."/>
            <person name="Ogura Y."/>
            <person name="Fujitani Y."/>
            <person name="Takami H."/>
            <person name="Hayashi T."/>
            <person name="Sahin N."/>
            <person name="Tani A."/>
        </authorList>
    </citation>
    <scope>NUCLEOTIDE SEQUENCE</scope>
    <source>
        <strain evidence="2">KCTC 52305</strain>
    </source>
</reference>
<protein>
    <submittedName>
        <fullName evidence="2">UTP--glucose-1-phosphate uridylyltransferase</fullName>
    </submittedName>
</protein>
<feature type="domain" description="Nucleotidyl transferase" evidence="1">
    <location>
        <begin position="59"/>
        <end position="281"/>
    </location>
</feature>
<evidence type="ECO:0000259" key="1">
    <source>
        <dbReference type="Pfam" id="PF00483"/>
    </source>
</evidence>
<dbReference type="PANTHER" id="PTHR22572">
    <property type="entry name" value="SUGAR-1-PHOSPHATE GUANYL TRANSFERASE"/>
    <property type="match status" value="1"/>
</dbReference>
<reference evidence="2" key="2">
    <citation type="submission" date="2021-08" db="EMBL/GenBank/DDBJ databases">
        <authorList>
            <person name="Tani A."/>
            <person name="Ola A."/>
            <person name="Ogura Y."/>
            <person name="Katsura K."/>
            <person name="Hayashi T."/>
        </authorList>
    </citation>
    <scope>NUCLEOTIDE SEQUENCE</scope>
    <source>
        <strain evidence="2">KCTC 52305</strain>
    </source>
</reference>
<organism evidence="2 3">
    <name type="scientific">Methylobacterium crusticola</name>
    <dbReference type="NCBI Taxonomy" id="1697972"/>
    <lineage>
        <taxon>Bacteria</taxon>
        <taxon>Pseudomonadati</taxon>
        <taxon>Pseudomonadota</taxon>
        <taxon>Alphaproteobacteria</taxon>
        <taxon>Hyphomicrobiales</taxon>
        <taxon>Methylobacteriaceae</taxon>
        <taxon>Methylobacterium</taxon>
    </lineage>
</organism>
<keyword evidence="2" id="KW-0548">Nucleotidyltransferase</keyword>
<comment type="caution">
    <text evidence="2">The sequence shown here is derived from an EMBL/GenBank/DDBJ whole genome shotgun (WGS) entry which is preliminary data.</text>
</comment>
<keyword evidence="2" id="KW-0808">Transferase</keyword>
<proteinExistence type="predicted"/>
<dbReference type="InterPro" id="IPR005835">
    <property type="entry name" value="NTP_transferase_dom"/>
</dbReference>
<dbReference type="InterPro" id="IPR050486">
    <property type="entry name" value="Mannose-1P_guanyltransferase"/>
</dbReference>
<keyword evidence="3" id="KW-1185">Reference proteome</keyword>